<organism evidence="1">
    <name type="scientific">uncultured Sulfurovum sp</name>
    <dbReference type="NCBI Taxonomy" id="269237"/>
    <lineage>
        <taxon>Bacteria</taxon>
        <taxon>Pseudomonadati</taxon>
        <taxon>Campylobacterota</taxon>
        <taxon>Epsilonproteobacteria</taxon>
        <taxon>Campylobacterales</taxon>
        <taxon>Sulfurovaceae</taxon>
        <taxon>Sulfurovum</taxon>
        <taxon>environmental samples</taxon>
    </lineage>
</organism>
<evidence type="ECO:0000313" key="1">
    <source>
        <dbReference type="EMBL" id="CAA6810897.1"/>
    </source>
</evidence>
<proteinExistence type="predicted"/>
<dbReference type="InterPro" id="IPR025427">
    <property type="entry name" value="DUF4160"/>
</dbReference>
<reference evidence="1" key="1">
    <citation type="submission" date="2020-01" db="EMBL/GenBank/DDBJ databases">
        <authorList>
            <person name="Meier V. D."/>
            <person name="Meier V D."/>
        </authorList>
    </citation>
    <scope>NUCLEOTIDE SEQUENCE</scope>
    <source>
        <strain evidence="1">HLG_WM_MAG_04</strain>
    </source>
</reference>
<dbReference type="AlphaFoldDB" id="A0A6S6T2H4"/>
<accession>A0A6S6T2H4</accession>
<name>A0A6S6T2H4_9BACT</name>
<gene>
    <name evidence="1" type="ORF">HELGO_WM18593</name>
</gene>
<dbReference type="Pfam" id="PF13711">
    <property type="entry name" value="DUF4160"/>
    <property type="match status" value="1"/>
</dbReference>
<evidence type="ECO:0008006" key="2">
    <source>
        <dbReference type="Google" id="ProtNLM"/>
    </source>
</evidence>
<dbReference type="EMBL" id="CACVAX010000032">
    <property type="protein sequence ID" value="CAA6810897.1"/>
    <property type="molecule type" value="Genomic_DNA"/>
</dbReference>
<sequence>MCILTQKSMSMPTVFKHDGYRFYFYSNEHLPEHIHVENGDGYARVVLETLEITDSYNLNSKELKKVVKLVQNNRKKIEGAWHEYFS</sequence>
<protein>
    <recommendedName>
        <fullName evidence="2">DUF4160 domain-containing protein</fullName>
    </recommendedName>
</protein>